<dbReference type="SUPFAM" id="SSF56925">
    <property type="entry name" value="OMPA-like"/>
    <property type="match status" value="1"/>
</dbReference>
<dbReference type="Proteomes" id="UP001144323">
    <property type="component" value="Unassembled WGS sequence"/>
</dbReference>
<evidence type="ECO:0000313" key="9">
    <source>
        <dbReference type="Proteomes" id="UP001144323"/>
    </source>
</evidence>
<evidence type="ECO:0000256" key="3">
    <source>
        <dbReference type="ARBA" id="ARBA00023136"/>
    </source>
</evidence>
<evidence type="ECO:0000256" key="4">
    <source>
        <dbReference type="ARBA" id="ARBA00023237"/>
    </source>
</evidence>
<evidence type="ECO:0000313" key="8">
    <source>
        <dbReference type="EMBL" id="GLI91191.1"/>
    </source>
</evidence>
<dbReference type="Pfam" id="PF13505">
    <property type="entry name" value="OMP_b-brl"/>
    <property type="match status" value="1"/>
</dbReference>
<name>A0A9W6LQB5_9HYPH</name>
<dbReference type="PANTHER" id="PTHR34001">
    <property type="entry name" value="BLL7405 PROTEIN"/>
    <property type="match status" value="1"/>
</dbReference>
<feature type="signal peptide" evidence="6">
    <location>
        <begin position="1"/>
        <end position="21"/>
    </location>
</feature>
<proteinExistence type="inferred from homology"/>
<dbReference type="GO" id="GO:0009279">
    <property type="term" value="C:cell outer membrane"/>
    <property type="evidence" value="ECO:0007669"/>
    <property type="project" value="UniProtKB-SubCell"/>
</dbReference>
<dbReference type="Gene3D" id="2.40.160.20">
    <property type="match status" value="1"/>
</dbReference>
<dbReference type="EMBL" id="BSEC01000001">
    <property type="protein sequence ID" value="GLI91191.1"/>
    <property type="molecule type" value="Genomic_DNA"/>
</dbReference>
<protein>
    <submittedName>
        <fullName evidence="8">Outer-membrane immunogenic protein</fullName>
    </submittedName>
</protein>
<dbReference type="InterPro" id="IPR011250">
    <property type="entry name" value="OMP/PagP_B-barrel"/>
</dbReference>
<dbReference type="InterPro" id="IPR027385">
    <property type="entry name" value="Beta-barrel_OMP"/>
</dbReference>
<evidence type="ECO:0000256" key="2">
    <source>
        <dbReference type="ARBA" id="ARBA00022729"/>
    </source>
</evidence>
<feature type="chain" id="PRO_5040980345" evidence="6">
    <location>
        <begin position="22"/>
        <end position="276"/>
    </location>
</feature>
<dbReference type="InterPro" id="IPR051692">
    <property type="entry name" value="OMP-like"/>
</dbReference>
<evidence type="ECO:0000259" key="7">
    <source>
        <dbReference type="Pfam" id="PF13505"/>
    </source>
</evidence>
<organism evidence="8 9">
    <name type="scientific">Methylocystis echinoides</name>
    <dbReference type="NCBI Taxonomy" id="29468"/>
    <lineage>
        <taxon>Bacteria</taxon>
        <taxon>Pseudomonadati</taxon>
        <taxon>Pseudomonadota</taxon>
        <taxon>Alphaproteobacteria</taxon>
        <taxon>Hyphomicrobiales</taxon>
        <taxon>Methylocystaceae</taxon>
        <taxon>Methylocystis</taxon>
    </lineage>
</organism>
<accession>A0A9W6LQB5</accession>
<evidence type="ECO:0000256" key="5">
    <source>
        <dbReference type="ARBA" id="ARBA00038306"/>
    </source>
</evidence>
<comment type="caution">
    <text evidence="8">The sequence shown here is derived from an EMBL/GenBank/DDBJ whole genome shotgun (WGS) entry which is preliminary data.</text>
</comment>
<feature type="domain" description="Outer membrane protein beta-barrel" evidence="7">
    <location>
        <begin position="68"/>
        <end position="259"/>
    </location>
</feature>
<comment type="subcellular location">
    <subcellularLocation>
        <location evidence="1">Cell outer membrane</location>
    </subcellularLocation>
</comment>
<sequence>MKTAISALALAAVLATGAAEAADLPSRGAPPPAYLPPPPVLTWNGPYAGINLGGGWQDAASSNVWNPAWAWGGPGVGPNWGWGGGWNGNGGGSGGGSGGVVGGGQIGYNFQFSPWLVAGVETDFQGTTIGSGGGNNGWNGWGGGVDTARLNWFGTVRGRLGVTFPSMSSLMIYGTGGFAYGDVQRNFTWSNYSVVQTGWTAGAGVEWLFLPNWSAKAEYLYTEISGSQQNFWWNPGFSLNNVNNRTRFHTVRAGLNYHFNLFNGPAPIAAPVAARY</sequence>
<keyword evidence="4" id="KW-0998">Cell outer membrane</keyword>
<dbReference type="AlphaFoldDB" id="A0A9W6LQB5"/>
<dbReference type="RefSeq" id="WP_281799748.1">
    <property type="nucleotide sequence ID" value="NZ_BSEC01000001.1"/>
</dbReference>
<evidence type="ECO:0000256" key="6">
    <source>
        <dbReference type="SAM" id="SignalP"/>
    </source>
</evidence>
<dbReference type="PANTHER" id="PTHR34001:SF3">
    <property type="entry name" value="BLL7405 PROTEIN"/>
    <property type="match status" value="1"/>
</dbReference>
<reference evidence="8" key="1">
    <citation type="journal article" date="2023" name="Int. J. Syst. Evol. Microbiol.">
        <title>Methylocystis iwaonis sp. nov., a type II methane-oxidizing bacterium from surface soil of a rice paddy field in Japan, and emended description of the genus Methylocystis (ex Whittenbury et al. 1970) Bowman et al. 1993.</title>
        <authorList>
            <person name="Kaise H."/>
            <person name="Sawadogo J.B."/>
            <person name="Alam M.S."/>
            <person name="Ueno C."/>
            <person name="Dianou D."/>
            <person name="Shinjo R."/>
            <person name="Asakawa S."/>
        </authorList>
    </citation>
    <scope>NUCLEOTIDE SEQUENCE</scope>
    <source>
        <strain evidence="8">LMG27198</strain>
    </source>
</reference>
<keyword evidence="3" id="KW-0472">Membrane</keyword>
<comment type="similarity">
    <text evidence="5">Belongs to the Omp25/RopB family.</text>
</comment>
<gene>
    <name evidence="8" type="ORF">LMG27198_01830</name>
</gene>
<keyword evidence="9" id="KW-1185">Reference proteome</keyword>
<keyword evidence="2 6" id="KW-0732">Signal</keyword>
<evidence type="ECO:0000256" key="1">
    <source>
        <dbReference type="ARBA" id="ARBA00004442"/>
    </source>
</evidence>